<feature type="chain" id="PRO_5042607236" description="Exopolysaccharide production protein YjbE" evidence="2">
    <location>
        <begin position="22"/>
        <end position="101"/>
    </location>
</feature>
<gene>
    <name evidence="3" type="ORF">DM82_4494</name>
</gene>
<dbReference type="RefSeq" id="WP_038801283.1">
    <property type="nucleotide sequence ID" value="NZ_CP008727.1"/>
</dbReference>
<reference evidence="3 4" key="1">
    <citation type="submission" date="2014-06" db="EMBL/GenBank/DDBJ databases">
        <authorList>
            <person name="Bishop-Lilly K.A."/>
            <person name="Broomall S.M."/>
            <person name="Chain P.S."/>
            <person name="Chertkov O."/>
            <person name="Coyne S.R."/>
            <person name="Daligault H.E."/>
            <person name="Davenport K.W."/>
            <person name="Erkkila T."/>
            <person name="Frey K.G."/>
            <person name="Gibbons H.S."/>
            <person name="Gu W."/>
            <person name="Jaissle J."/>
            <person name="Johnson S.L."/>
            <person name="Koroleva G.I."/>
            <person name="Ladner J.T."/>
            <person name="Lo C.-C."/>
            <person name="Minogue T.D."/>
            <person name="Munk C."/>
            <person name="Palacios G.F."/>
            <person name="Redden C.L."/>
            <person name="Rosenzweig C.N."/>
            <person name="Scholz M.B."/>
            <person name="Teshima H."/>
            <person name="Xu Y."/>
        </authorList>
    </citation>
    <scope>NUCLEOTIDE SEQUENCE [LARGE SCALE GENOMIC DNA]</scope>
    <source>
        <strain evidence="3 4">EO147</strain>
    </source>
</reference>
<accession>A0AAI8FRR1</accession>
<proteinExistence type="predicted"/>
<evidence type="ECO:0000313" key="4">
    <source>
        <dbReference type="Proteomes" id="UP000029424"/>
    </source>
</evidence>
<evidence type="ECO:0000256" key="1">
    <source>
        <dbReference type="SAM" id="MobiDB-lite"/>
    </source>
</evidence>
<dbReference type="EMBL" id="CP008727">
    <property type="protein sequence ID" value="AIO70305.1"/>
    <property type="molecule type" value="Genomic_DNA"/>
</dbReference>
<protein>
    <recommendedName>
        <fullName evidence="5">Exopolysaccharide production protein YjbE</fullName>
    </recommendedName>
</protein>
<organism evidence="3 4">
    <name type="scientific">Burkholderia oklahomensis</name>
    <dbReference type="NCBI Taxonomy" id="342113"/>
    <lineage>
        <taxon>Bacteria</taxon>
        <taxon>Pseudomonadati</taxon>
        <taxon>Pseudomonadota</taxon>
        <taxon>Betaproteobacteria</taxon>
        <taxon>Burkholderiales</taxon>
        <taxon>Burkholderiaceae</taxon>
        <taxon>Burkholderia</taxon>
        <taxon>pseudomallei group</taxon>
    </lineage>
</organism>
<sequence length="101" mass="9014">MKTLSASLIAAILAMPSFVHAQDAPATAAPAAELQSQEQAPGALLNGDAGAAGTAGAGGAATFGGVSVGTIAAVGAGVAAAVAIGVAASSGGGSNGTTGTH</sequence>
<evidence type="ECO:0008006" key="5">
    <source>
        <dbReference type="Google" id="ProtNLM"/>
    </source>
</evidence>
<dbReference type="AlphaFoldDB" id="A0AAI8FRR1"/>
<dbReference type="Proteomes" id="UP000029424">
    <property type="component" value="Chromosome 2"/>
</dbReference>
<evidence type="ECO:0000313" key="3">
    <source>
        <dbReference type="EMBL" id="AIO70305.1"/>
    </source>
</evidence>
<evidence type="ECO:0000256" key="2">
    <source>
        <dbReference type="SAM" id="SignalP"/>
    </source>
</evidence>
<feature type="signal peptide" evidence="2">
    <location>
        <begin position="1"/>
        <end position="21"/>
    </location>
</feature>
<dbReference type="KEGG" id="bok:DM82_4494"/>
<keyword evidence="2" id="KW-0732">Signal</keyword>
<name>A0AAI8FRR1_9BURK</name>
<keyword evidence="4" id="KW-1185">Reference proteome</keyword>
<feature type="region of interest" description="Disordered" evidence="1">
    <location>
        <begin position="25"/>
        <end position="47"/>
    </location>
</feature>